<feature type="domain" description="JmjC" evidence="2">
    <location>
        <begin position="147"/>
        <end position="302"/>
    </location>
</feature>
<dbReference type="InterPro" id="IPR050910">
    <property type="entry name" value="JMJD6_ArgDemeth/LysHydrox"/>
</dbReference>
<dbReference type="PANTHER" id="PTHR12480:SF21">
    <property type="entry name" value="JMJC DOMAIN-CONTAINING PROTEIN 8"/>
    <property type="match status" value="1"/>
</dbReference>
<keyword evidence="1" id="KW-0732">Signal</keyword>
<evidence type="ECO:0000256" key="1">
    <source>
        <dbReference type="SAM" id="SignalP"/>
    </source>
</evidence>
<proteinExistence type="predicted"/>
<sequence>MSPPRSRPRSWTLAIAIAITPRALFSFEPKSNNDTELSPKWRWNLDVTRCNITRISYSDLIAHHGSAGLPPLYHEPLVVYDDSSTSTSRARRRTKFHAATSCSNLVEAFPSGFEVTLTSSNSLSERRKVMPLADYVREHVLATEVMPDSKSNETWYLFGETYTEKWKALLDGYVLPPCQTCEIEGATALAFGIGGVGSGVQWHVHGPGFSESVHGRKHWVLYPPKKTVAEFHKDNSSRAWMEETYMDMVRAEGEDGRSLPWECTLEEGEMIYFPDMWWHATINLDRYTVFVSSFTTEHNIGQ</sequence>
<dbReference type="EMBL" id="HBFR01025904">
    <property type="protein sequence ID" value="CAD8891440.1"/>
    <property type="molecule type" value="Transcribed_RNA"/>
</dbReference>
<dbReference type="PANTHER" id="PTHR12480">
    <property type="entry name" value="ARGININE DEMETHYLASE AND LYSYL-HYDROXYLASE JMJD"/>
    <property type="match status" value="1"/>
</dbReference>
<dbReference type="PROSITE" id="PS51184">
    <property type="entry name" value="JMJC"/>
    <property type="match status" value="1"/>
</dbReference>
<dbReference type="GO" id="GO:0005634">
    <property type="term" value="C:nucleus"/>
    <property type="evidence" value="ECO:0007669"/>
    <property type="project" value="TreeGrafter"/>
</dbReference>
<dbReference type="InterPro" id="IPR041667">
    <property type="entry name" value="Cupin_8"/>
</dbReference>
<gene>
    <name evidence="3" type="ORF">CHYS00102_LOCUS18646</name>
</gene>
<dbReference type="InterPro" id="IPR003347">
    <property type="entry name" value="JmjC_dom"/>
</dbReference>
<organism evidence="3">
    <name type="scientific">Corethron hystrix</name>
    <dbReference type="NCBI Taxonomy" id="216773"/>
    <lineage>
        <taxon>Eukaryota</taxon>
        <taxon>Sar</taxon>
        <taxon>Stramenopiles</taxon>
        <taxon>Ochrophyta</taxon>
        <taxon>Bacillariophyta</taxon>
        <taxon>Coscinodiscophyceae</taxon>
        <taxon>Corethrophycidae</taxon>
        <taxon>Corethrales</taxon>
        <taxon>Corethraceae</taxon>
        <taxon>Corethron</taxon>
    </lineage>
</organism>
<name>A0A7S1BMZ3_9STRA</name>
<dbReference type="AlphaFoldDB" id="A0A7S1BMZ3"/>
<protein>
    <recommendedName>
        <fullName evidence="2">JmjC domain-containing protein</fullName>
    </recommendedName>
</protein>
<evidence type="ECO:0000259" key="2">
    <source>
        <dbReference type="PROSITE" id="PS51184"/>
    </source>
</evidence>
<feature type="chain" id="PRO_5030671914" description="JmjC domain-containing protein" evidence="1">
    <location>
        <begin position="27"/>
        <end position="302"/>
    </location>
</feature>
<accession>A0A7S1BMZ3</accession>
<dbReference type="Gene3D" id="2.60.120.650">
    <property type="entry name" value="Cupin"/>
    <property type="match status" value="1"/>
</dbReference>
<reference evidence="3" key="1">
    <citation type="submission" date="2021-01" db="EMBL/GenBank/DDBJ databases">
        <authorList>
            <person name="Corre E."/>
            <person name="Pelletier E."/>
            <person name="Niang G."/>
            <person name="Scheremetjew M."/>
            <person name="Finn R."/>
            <person name="Kale V."/>
            <person name="Holt S."/>
            <person name="Cochrane G."/>
            <person name="Meng A."/>
            <person name="Brown T."/>
            <person name="Cohen L."/>
        </authorList>
    </citation>
    <scope>NUCLEOTIDE SEQUENCE</scope>
    <source>
        <strain evidence="3">308</strain>
    </source>
</reference>
<dbReference type="Pfam" id="PF13621">
    <property type="entry name" value="Cupin_8"/>
    <property type="match status" value="1"/>
</dbReference>
<dbReference type="SUPFAM" id="SSF51197">
    <property type="entry name" value="Clavaminate synthase-like"/>
    <property type="match status" value="1"/>
</dbReference>
<evidence type="ECO:0000313" key="3">
    <source>
        <dbReference type="EMBL" id="CAD8891440.1"/>
    </source>
</evidence>
<dbReference type="GO" id="GO:0000987">
    <property type="term" value="F:cis-regulatory region sequence-specific DNA binding"/>
    <property type="evidence" value="ECO:0007669"/>
    <property type="project" value="TreeGrafter"/>
</dbReference>
<feature type="signal peptide" evidence="1">
    <location>
        <begin position="1"/>
        <end position="26"/>
    </location>
</feature>